<reference evidence="2" key="1">
    <citation type="submission" date="2021-02" db="EMBL/GenBank/DDBJ databases">
        <authorList>
            <person name="Nowell W R."/>
        </authorList>
    </citation>
    <scope>NUCLEOTIDE SEQUENCE</scope>
</reference>
<dbReference type="EMBL" id="CAJNOL010015067">
    <property type="protein sequence ID" value="CAF1670251.1"/>
    <property type="molecule type" value="Genomic_DNA"/>
</dbReference>
<proteinExistence type="predicted"/>
<comment type="caution">
    <text evidence="2">The sequence shown here is derived from an EMBL/GenBank/DDBJ whole genome shotgun (WGS) entry which is preliminary data.</text>
</comment>
<dbReference type="AlphaFoldDB" id="A0A816G6A8"/>
<sequence>KKRSKITKVYLEQINNVKQLNVIFKLCPSMKYFKKIKYNNDHHPNSLCLNIPTADDKILEDIKETIKYENLPPPFIIKRILDNVCLTL</sequence>
<feature type="non-terminal residue" evidence="2">
    <location>
        <position position="1"/>
    </location>
</feature>
<evidence type="ECO:0000313" key="2">
    <source>
        <dbReference type="EMBL" id="CAF1670251.1"/>
    </source>
</evidence>
<keyword evidence="3" id="KW-1185">Reference proteome</keyword>
<protein>
    <submittedName>
        <fullName evidence="2">Uncharacterized protein</fullName>
    </submittedName>
</protein>
<evidence type="ECO:0000313" key="1">
    <source>
        <dbReference type="EMBL" id="CAF1543173.1"/>
    </source>
</evidence>
<dbReference type="Proteomes" id="UP000663870">
    <property type="component" value="Unassembled WGS sequence"/>
</dbReference>
<organism evidence="2 3">
    <name type="scientific">Rotaria sordida</name>
    <dbReference type="NCBI Taxonomy" id="392033"/>
    <lineage>
        <taxon>Eukaryota</taxon>
        <taxon>Metazoa</taxon>
        <taxon>Spiralia</taxon>
        <taxon>Gnathifera</taxon>
        <taxon>Rotifera</taxon>
        <taxon>Eurotatoria</taxon>
        <taxon>Bdelloidea</taxon>
        <taxon>Philodinida</taxon>
        <taxon>Philodinidae</taxon>
        <taxon>Rotaria</taxon>
    </lineage>
</organism>
<accession>A0A816G6A8</accession>
<dbReference type="Proteomes" id="UP000663854">
    <property type="component" value="Unassembled WGS sequence"/>
</dbReference>
<dbReference type="EMBL" id="CAJNOH010013179">
    <property type="protein sequence ID" value="CAF1543173.1"/>
    <property type="molecule type" value="Genomic_DNA"/>
</dbReference>
<name>A0A816G6A8_9BILA</name>
<gene>
    <name evidence="2" type="ORF">JXQ802_LOCUS57478</name>
    <name evidence="1" type="ORF">PYM288_LOCUS40880</name>
</gene>
<evidence type="ECO:0000313" key="3">
    <source>
        <dbReference type="Proteomes" id="UP000663870"/>
    </source>
</evidence>